<evidence type="ECO:0000256" key="1">
    <source>
        <dbReference type="ARBA" id="ARBA00006484"/>
    </source>
</evidence>
<dbReference type="VEuPathDB" id="FungiDB:yc1106_09840"/>
<accession>A0A9Q9DYG1</accession>
<dbReference type="PANTHER" id="PTHR24320:SF283">
    <property type="entry name" value="RETINOL DEHYDROGENASE 11"/>
    <property type="match status" value="1"/>
</dbReference>
<sequence>MAISKSITKETGGLEIAEAYSSQITGKTVLITGVSPGGIGEATARAFAHGGVSIIIATGRSKARVEGLTKEISAKYPSTKFYNVVLDLASLKDVHRAANEILNNKSIEKIDILVNNAGNQFGNAERELTVDGIETHFSTNYLGHFLFTKLLLPRLLAAAKVNPPGATRIIPVSSEASQFSPFRFSDWNFDNDKELPADERPNWSLLTSLVGVAETTNFDAYVAYGQSKTAISLFAVHLNALFAKEGIFSFSLHPGRVRSAAVLSVIEHSPEDKKALYNTLFTKTIDQGSSTILVAASDPELNPEKGVWLDDNQLAEPVEWAVDKKKAERLWELSEQIIAEKLGN</sequence>
<name>A0A9Q9DYG1_CURCL</name>
<proteinExistence type="inferred from homology"/>
<evidence type="ECO:0000256" key="2">
    <source>
        <dbReference type="ARBA" id="ARBA00023002"/>
    </source>
</evidence>
<comment type="similarity">
    <text evidence="1">Belongs to the short-chain dehydrogenases/reductases (SDR) family.</text>
</comment>
<dbReference type="SUPFAM" id="SSF51735">
    <property type="entry name" value="NAD(P)-binding Rossmann-fold domains"/>
    <property type="match status" value="1"/>
</dbReference>
<evidence type="ECO:0008006" key="5">
    <source>
        <dbReference type="Google" id="ProtNLM"/>
    </source>
</evidence>
<dbReference type="EMBL" id="CP089281">
    <property type="protein sequence ID" value="USP82566.1"/>
    <property type="molecule type" value="Genomic_DNA"/>
</dbReference>
<organism evidence="3 4">
    <name type="scientific">Curvularia clavata</name>
    <dbReference type="NCBI Taxonomy" id="95742"/>
    <lineage>
        <taxon>Eukaryota</taxon>
        <taxon>Fungi</taxon>
        <taxon>Dikarya</taxon>
        <taxon>Ascomycota</taxon>
        <taxon>Pezizomycotina</taxon>
        <taxon>Dothideomycetes</taxon>
        <taxon>Pleosporomycetidae</taxon>
        <taxon>Pleosporales</taxon>
        <taxon>Pleosporineae</taxon>
        <taxon>Pleosporaceae</taxon>
        <taxon>Curvularia</taxon>
    </lineage>
</organism>
<dbReference type="Pfam" id="PF00106">
    <property type="entry name" value="adh_short"/>
    <property type="match status" value="1"/>
</dbReference>
<gene>
    <name evidence="3" type="ORF">yc1106_09840</name>
</gene>
<dbReference type="OrthoDB" id="191139at2759"/>
<dbReference type="InterPro" id="IPR002347">
    <property type="entry name" value="SDR_fam"/>
</dbReference>
<evidence type="ECO:0000313" key="4">
    <source>
        <dbReference type="Proteomes" id="UP001056012"/>
    </source>
</evidence>
<dbReference type="AlphaFoldDB" id="A0A9Q9DYG1"/>
<keyword evidence="4" id="KW-1185">Reference proteome</keyword>
<keyword evidence="2" id="KW-0560">Oxidoreductase</keyword>
<reference evidence="3" key="1">
    <citation type="submission" date="2021-12" db="EMBL/GenBank/DDBJ databases">
        <title>Curvularia clavata genome.</title>
        <authorList>
            <person name="Cao Y."/>
        </authorList>
    </citation>
    <scope>NUCLEOTIDE SEQUENCE</scope>
    <source>
        <strain evidence="3">Yc1106</strain>
    </source>
</reference>
<dbReference type="Proteomes" id="UP001056012">
    <property type="component" value="Chromosome 8"/>
</dbReference>
<dbReference type="GO" id="GO:0016491">
    <property type="term" value="F:oxidoreductase activity"/>
    <property type="evidence" value="ECO:0007669"/>
    <property type="project" value="UniProtKB-KW"/>
</dbReference>
<dbReference type="Gene3D" id="3.40.50.720">
    <property type="entry name" value="NAD(P)-binding Rossmann-like Domain"/>
    <property type="match status" value="1"/>
</dbReference>
<dbReference type="PANTHER" id="PTHR24320">
    <property type="entry name" value="RETINOL DEHYDROGENASE"/>
    <property type="match status" value="1"/>
</dbReference>
<protein>
    <recommendedName>
        <fullName evidence="5">NAD(P)-binding protein</fullName>
    </recommendedName>
</protein>
<evidence type="ECO:0000313" key="3">
    <source>
        <dbReference type="EMBL" id="USP82566.1"/>
    </source>
</evidence>
<dbReference type="InterPro" id="IPR036291">
    <property type="entry name" value="NAD(P)-bd_dom_sf"/>
</dbReference>